<protein>
    <submittedName>
        <fullName evidence="2">Uncharacterized protein</fullName>
    </submittedName>
</protein>
<dbReference type="WBParaSite" id="ES5_v2.g6762.t1">
    <property type="protein sequence ID" value="ES5_v2.g6762.t1"/>
    <property type="gene ID" value="ES5_v2.g6762"/>
</dbReference>
<name>A0AC34GQP7_9BILA</name>
<organism evidence="1 2">
    <name type="scientific">Panagrolaimus sp. ES5</name>
    <dbReference type="NCBI Taxonomy" id="591445"/>
    <lineage>
        <taxon>Eukaryota</taxon>
        <taxon>Metazoa</taxon>
        <taxon>Ecdysozoa</taxon>
        <taxon>Nematoda</taxon>
        <taxon>Chromadorea</taxon>
        <taxon>Rhabditida</taxon>
        <taxon>Tylenchina</taxon>
        <taxon>Panagrolaimomorpha</taxon>
        <taxon>Panagrolaimoidea</taxon>
        <taxon>Panagrolaimidae</taxon>
        <taxon>Panagrolaimus</taxon>
    </lineage>
</organism>
<sequence>MAAPFSGEEFYAKRSFFSSLLGLKFGKQTKTNAPVPSQHHQQIPPPQQYVGSDEPCSSRTILTQSIPHQPIQNTTNPYLLSDGDFEGRDRSLSDQLADTLLLTSHHASPEPQQQQSLLSPHDIYKEIVCECAHFEQPNCHVIF</sequence>
<dbReference type="Proteomes" id="UP000887579">
    <property type="component" value="Unplaced"/>
</dbReference>
<evidence type="ECO:0000313" key="2">
    <source>
        <dbReference type="WBParaSite" id="ES5_v2.g6762.t1"/>
    </source>
</evidence>
<reference evidence="2" key="1">
    <citation type="submission" date="2022-11" db="UniProtKB">
        <authorList>
            <consortium name="WormBaseParasite"/>
        </authorList>
    </citation>
    <scope>IDENTIFICATION</scope>
</reference>
<accession>A0AC34GQP7</accession>
<proteinExistence type="predicted"/>
<evidence type="ECO:0000313" key="1">
    <source>
        <dbReference type="Proteomes" id="UP000887579"/>
    </source>
</evidence>